<keyword evidence="3" id="KW-1185">Reference proteome</keyword>
<dbReference type="KEGG" id="sdf:ACG33_03640"/>
<dbReference type="RefSeq" id="WP_066918779.1">
    <property type="nucleotide sequence ID" value="NZ_CP011971.1"/>
</dbReference>
<dbReference type="PANTHER" id="PTHR43802">
    <property type="entry name" value="ENOYL-COA HYDRATASE"/>
    <property type="match status" value="1"/>
</dbReference>
<gene>
    <name evidence="2" type="ORF">ACG33_03640</name>
</gene>
<dbReference type="Proteomes" id="UP000070250">
    <property type="component" value="Chromosome"/>
</dbReference>
<dbReference type="EMBL" id="CP011971">
    <property type="protein sequence ID" value="AMN46212.1"/>
    <property type="molecule type" value="Genomic_DNA"/>
</dbReference>
<organism evidence="2 3">
    <name type="scientific">Steroidobacter denitrificans</name>
    <dbReference type="NCBI Taxonomy" id="465721"/>
    <lineage>
        <taxon>Bacteria</taxon>
        <taxon>Pseudomonadati</taxon>
        <taxon>Pseudomonadota</taxon>
        <taxon>Gammaproteobacteria</taxon>
        <taxon>Steroidobacterales</taxon>
        <taxon>Steroidobacteraceae</taxon>
        <taxon>Steroidobacter</taxon>
    </lineage>
</organism>
<evidence type="ECO:0000256" key="1">
    <source>
        <dbReference type="ARBA" id="ARBA00005254"/>
    </source>
</evidence>
<name>A0A127F6Y0_STEDE</name>
<accession>A0A127F6Y0</accession>
<dbReference type="AlphaFoldDB" id="A0A127F6Y0"/>
<proteinExistence type="inferred from homology"/>
<dbReference type="Pfam" id="PF00378">
    <property type="entry name" value="ECH_1"/>
    <property type="match status" value="1"/>
</dbReference>
<evidence type="ECO:0000313" key="2">
    <source>
        <dbReference type="EMBL" id="AMN46212.1"/>
    </source>
</evidence>
<dbReference type="STRING" id="465721.ACG33_03640"/>
<evidence type="ECO:0000313" key="3">
    <source>
        <dbReference type="Proteomes" id="UP000070250"/>
    </source>
</evidence>
<dbReference type="InterPro" id="IPR001753">
    <property type="entry name" value="Enoyl-CoA_hydra/iso"/>
</dbReference>
<sequence length="256" mass="28542">MSRPTYFDKYATIAFERDAQGILVMRLHSDNGPVVYTPQHHADWTGAFYDVGVDRDNAVVIITGTGDTFIDDIAWDKDAARPLQWEDVHAEGKRLMRNLLDIEVPVIGAVNGPATIHAELACLSDITLAAEEATFQDKPHIPFHTVPGDGVHIVWQELLGTNRGRYFLLTGQVLDARQALDWGVVNEVLPRQRLMPRALELARQLAALPPLTRRYARTALIQRLKRLMDENIGYGLALEGLAAVEMIAARKEMAAK</sequence>
<comment type="similarity">
    <text evidence="1">Belongs to the enoyl-CoA hydratase/isomerase family.</text>
</comment>
<dbReference type="PATRIC" id="fig|465721.4.peg.781"/>
<dbReference type="Gene3D" id="3.90.226.10">
    <property type="entry name" value="2-enoyl-CoA Hydratase, Chain A, domain 1"/>
    <property type="match status" value="1"/>
</dbReference>
<dbReference type="PANTHER" id="PTHR43802:SF1">
    <property type="entry name" value="IP11341P-RELATED"/>
    <property type="match status" value="1"/>
</dbReference>
<dbReference type="InterPro" id="IPR029045">
    <property type="entry name" value="ClpP/crotonase-like_dom_sf"/>
</dbReference>
<dbReference type="SUPFAM" id="SSF52096">
    <property type="entry name" value="ClpP/crotonase"/>
    <property type="match status" value="1"/>
</dbReference>
<dbReference type="GO" id="GO:0003824">
    <property type="term" value="F:catalytic activity"/>
    <property type="evidence" value="ECO:0007669"/>
    <property type="project" value="UniProtKB-ARBA"/>
</dbReference>
<reference evidence="2 3" key="1">
    <citation type="submission" date="2015-06" db="EMBL/GenBank/DDBJ databases">
        <title>A Comprehensive Approach to Explore the Metabolic and Phylogenetic Diversity of Bacterial Steroid Degradation in the Environment: Testosterone as an Example.</title>
        <authorList>
            <person name="Yang F.-C."/>
            <person name="Chen Y.-L."/>
            <person name="Yu C.-P."/>
            <person name="Tang S.-L."/>
            <person name="Wang P.-H."/>
            <person name="Ismail W."/>
            <person name="Wang C.-H."/>
            <person name="Yang C.-Y."/>
            <person name="Chiang Y.-R."/>
        </authorList>
    </citation>
    <scope>NUCLEOTIDE SEQUENCE [LARGE SCALE GENOMIC DNA]</scope>
    <source>
        <strain evidence="2 3">DSM 18526</strain>
    </source>
</reference>
<dbReference type="CDD" id="cd06558">
    <property type="entry name" value="crotonase-like"/>
    <property type="match status" value="1"/>
</dbReference>
<protein>
    <submittedName>
        <fullName evidence="2">Crotonase</fullName>
    </submittedName>
</protein>
<dbReference type="OrthoDB" id="9807606at2"/>